<name>A0A382GDX5_9ZZZZ</name>
<dbReference type="PROSITE" id="PS01054">
    <property type="entry name" value="TRANSALDOLASE_1"/>
    <property type="match status" value="1"/>
</dbReference>
<evidence type="ECO:0000256" key="1">
    <source>
        <dbReference type="ARBA" id="ARBA00004496"/>
    </source>
</evidence>
<dbReference type="GO" id="GO:0005737">
    <property type="term" value="C:cytoplasm"/>
    <property type="evidence" value="ECO:0007669"/>
    <property type="project" value="UniProtKB-SubCell"/>
</dbReference>
<dbReference type="GO" id="GO:0004801">
    <property type="term" value="F:transaldolase activity"/>
    <property type="evidence" value="ECO:0007669"/>
    <property type="project" value="UniProtKB-EC"/>
</dbReference>
<dbReference type="Pfam" id="PF00923">
    <property type="entry name" value="TAL_FSA"/>
    <property type="match status" value="1"/>
</dbReference>
<keyword evidence="6" id="KW-0808">Transferase</keyword>
<comment type="subcellular location">
    <subcellularLocation>
        <location evidence="1">Cytoplasm</location>
    </subcellularLocation>
</comment>
<sequence length="219" mass="23630">MKFFVDTADIKQIEELIPTGFVNGVTTNPSLIAKQGNDLSETIKSICSIVSGPVSAEVTATDHPTMLEEGSYLASLAKNVVVKVPLTVDGLKTCKKLREQQIMVNVTLCFSAAQALLAAKAGASFISPFVGRLDDIGEKGMDLIEDIVIIYENYGFETEVLVASIRTTQHVIDAALIGAHVATLPPKVIHELYNHELTDKGLKAFLDDWAKTGQSILSK</sequence>
<dbReference type="InterPro" id="IPR013785">
    <property type="entry name" value="Aldolase_TIM"/>
</dbReference>
<keyword evidence="8" id="KW-0704">Schiff base</keyword>
<keyword evidence="5" id="KW-0963">Cytoplasm</keyword>
<proteinExistence type="inferred from homology"/>
<dbReference type="EC" id="2.2.1.2" evidence="4"/>
<comment type="catalytic activity">
    <reaction evidence="9">
        <text>D-sedoheptulose 7-phosphate + D-glyceraldehyde 3-phosphate = D-erythrose 4-phosphate + beta-D-fructose 6-phosphate</text>
        <dbReference type="Rhea" id="RHEA:17053"/>
        <dbReference type="ChEBI" id="CHEBI:16897"/>
        <dbReference type="ChEBI" id="CHEBI:57483"/>
        <dbReference type="ChEBI" id="CHEBI:57634"/>
        <dbReference type="ChEBI" id="CHEBI:59776"/>
        <dbReference type="EC" id="2.2.1.2"/>
    </reaction>
</comment>
<evidence type="ECO:0000256" key="6">
    <source>
        <dbReference type="ARBA" id="ARBA00022679"/>
    </source>
</evidence>
<dbReference type="InterPro" id="IPR004731">
    <property type="entry name" value="Transaldolase_3B/F6P_aldolase"/>
</dbReference>
<dbReference type="InterPro" id="IPR022999">
    <property type="entry name" value="Transaldolase_3B"/>
</dbReference>
<dbReference type="AlphaFoldDB" id="A0A382GDX5"/>
<dbReference type="InterPro" id="IPR018225">
    <property type="entry name" value="Transaldolase_AS"/>
</dbReference>
<dbReference type="NCBIfam" id="TIGR00875">
    <property type="entry name" value="fsa_talC_mipB"/>
    <property type="match status" value="1"/>
</dbReference>
<dbReference type="PANTHER" id="PTHR10683:SF40">
    <property type="entry name" value="FRUCTOSE-6-PHOSPHATE ALDOLASE 1-RELATED"/>
    <property type="match status" value="1"/>
</dbReference>
<dbReference type="InterPro" id="IPR001585">
    <property type="entry name" value="TAL/FSA"/>
</dbReference>
<evidence type="ECO:0000313" key="10">
    <source>
        <dbReference type="EMBL" id="SVB73072.1"/>
    </source>
</evidence>
<evidence type="ECO:0000256" key="3">
    <source>
        <dbReference type="ARBA" id="ARBA00005740"/>
    </source>
</evidence>
<evidence type="ECO:0000256" key="8">
    <source>
        <dbReference type="ARBA" id="ARBA00023270"/>
    </source>
</evidence>
<dbReference type="GO" id="GO:0005975">
    <property type="term" value="P:carbohydrate metabolic process"/>
    <property type="evidence" value="ECO:0007669"/>
    <property type="project" value="InterPro"/>
</dbReference>
<dbReference type="GO" id="GO:0006098">
    <property type="term" value="P:pentose-phosphate shunt"/>
    <property type="evidence" value="ECO:0007669"/>
    <property type="project" value="UniProtKB-UniPathway"/>
</dbReference>
<gene>
    <name evidence="10" type="ORF">METZ01_LOCUS225926</name>
</gene>
<dbReference type="CDD" id="cd00956">
    <property type="entry name" value="Transaldolase_FSA"/>
    <property type="match status" value="1"/>
</dbReference>
<evidence type="ECO:0000256" key="2">
    <source>
        <dbReference type="ARBA" id="ARBA00004857"/>
    </source>
</evidence>
<protein>
    <recommendedName>
        <fullName evidence="4">transaldolase</fullName>
        <ecNumber evidence="4">2.2.1.2</ecNumber>
    </recommendedName>
</protein>
<dbReference type="PANTHER" id="PTHR10683">
    <property type="entry name" value="TRANSALDOLASE"/>
    <property type="match status" value="1"/>
</dbReference>
<accession>A0A382GDX5</accession>
<evidence type="ECO:0000256" key="5">
    <source>
        <dbReference type="ARBA" id="ARBA00022490"/>
    </source>
</evidence>
<evidence type="ECO:0000256" key="9">
    <source>
        <dbReference type="ARBA" id="ARBA00048810"/>
    </source>
</evidence>
<dbReference type="UniPathway" id="UPA00115">
    <property type="reaction ID" value="UER00414"/>
</dbReference>
<reference evidence="10" key="1">
    <citation type="submission" date="2018-05" db="EMBL/GenBank/DDBJ databases">
        <authorList>
            <person name="Lanie J.A."/>
            <person name="Ng W.-L."/>
            <person name="Kazmierczak K.M."/>
            <person name="Andrzejewski T.M."/>
            <person name="Davidsen T.M."/>
            <person name="Wayne K.J."/>
            <person name="Tettelin H."/>
            <person name="Glass J.I."/>
            <person name="Rusch D."/>
            <person name="Podicherti R."/>
            <person name="Tsui H.-C.T."/>
            <person name="Winkler M.E."/>
        </authorList>
    </citation>
    <scope>NUCLEOTIDE SEQUENCE</scope>
</reference>
<dbReference type="GO" id="GO:0016832">
    <property type="term" value="F:aldehyde-lyase activity"/>
    <property type="evidence" value="ECO:0007669"/>
    <property type="project" value="InterPro"/>
</dbReference>
<dbReference type="SUPFAM" id="SSF51569">
    <property type="entry name" value="Aldolase"/>
    <property type="match status" value="1"/>
</dbReference>
<comment type="similarity">
    <text evidence="3">Belongs to the transaldolase family. Type 3B subfamily.</text>
</comment>
<comment type="pathway">
    <text evidence="2">Carbohydrate degradation; pentose phosphate pathway; D-glyceraldehyde 3-phosphate and beta-D-fructose 6-phosphate from D-ribose 5-phosphate and D-xylulose 5-phosphate (non-oxidative stage): step 2/3.</text>
</comment>
<evidence type="ECO:0000256" key="4">
    <source>
        <dbReference type="ARBA" id="ARBA00013151"/>
    </source>
</evidence>
<evidence type="ECO:0000256" key="7">
    <source>
        <dbReference type="ARBA" id="ARBA00023126"/>
    </source>
</evidence>
<dbReference type="FunFam" id="3.20.20.70:FF:000018">
    <property type="entry name" value="Probable transaldolase"/>
    <property type="match status" value="1"/>
</dbReference>
<dbReference type="Gene3D" id="3.20.20.70">
    <property type="entry name" value="Aldolase class I"/>
    <property type="match status" value="1"/>
</dbReference>
<dbReference type="HAMAP" id="MF_00494">
    <property type="entry name" value="Transaldolase_3b"/>
    <property type="match status" value="1"/>
</dbReference>
<dbReference type="InterPro" id="IPR033919">
    <property type="entry name" value="TSA/FSA_arc/bac"/>
</dbReference>
<organism evidence="10">
    <name type="scientific">marine metagenome</name>
    <dbReference type="NCBI Taxonomy" id="408172"/>
    <lineage>
        <taxon>unclassified sequences</taxon>
        <taxon>metagenomes</taxon>
        <taxon>ecological metagenomes</taxon>
    </lineage>
</organism>
<keyword evidence="7" id="KW-0570">Pentose shunt</keyword>
<dbReference type="EMBL" id="UINC01054861">
    <property type="protein sequence ID" value="SVB73072.1"/>
    <property type="molecule type" value="Genomic_DNA"/>
</dbReference>